<accession>A0AAP2NXD4</accession>
<dbReference type="RefSeq" id="WP_096864267.1">
    <property type="nucleotide sequence ID" value="NZ_AP022371.1"/>
</dbReference>
<proteinExistence type="predicted"/>
<dbReference type="InterPro" id="IPR009057">
    <property type="entry name" value="Homeodomain-like_sf"/>
</dbReference>
<name>A0AAP2NXD4_PRORE</name>
<protein>
    <submittedName>
        <fullName evidence="1">Protein ninH</fullName>
    </submittedName>
</protein>
<gene>
    <name evidence="1" type="ORF">EX242_18795</name>
</gene>
<dbReference type="EMBL" id="SHDO01000026">
    <property type="protein sequence ID" value="MBX6982291.1"/>
    <property type="molecule type" value="Genomic_DNA"/>
</dbReference>
<dbReference type="AlphaFoldDB" id="A0AAP2NXD4"/>
<comment type="caution">
    <text evidence="1">The sequence shown here is derived from an EMBL/GenBank/DDBJ whole genome shotgun (WGS) entry which is preliminary data.</text>
</comment>
<sequence length="63" mass="7033">MQTEITTIPALLVKTHGNMSEVARRLNCNRATVKKYSGDVFGFDHAIINGRLMTKYKHAKGAK</sequence>
<reference evidence="1" key="1">
    <citation type="submission" date="2019-02" db="EMBL/GenBank/DDBJ databases">
        <title>Genomic characterization of isolates from hospital effluents in KZN, South Africa.</title>
        <authorList>
            <person name="Ntshobeni N."/>
            <person name="Allam M."/>
            <person name="Ismail A."/>
            <person name="Amoako D."/>
            <person name="Essack S."/>
            <person name="Chenia H."/>
        </authorList>
    </citation>
    <scope>NUCLEOTIDE SEQUENCE</scope>
    <source>
        <strain evidence="1">AFE97_S1</strain>
    </source>
</reference>
<dbReference type="SUPFAM" id="SSF46689">
    <property type="entry name" value="Homeodomain-like"/>
    <property type="match status" value="1"/>
</dbReference>
<dbReference type="InterPro" id="IPR010454">
    <property type="entry name" value="Phage_NinH"/>
</dbReference>
<evidence type="ECO:0000313" key="1">
    <source>
        <dbReference type="EMBL" id="MBX6982291.1"/>
    </source>
</evidence>
<evidence type="ECO:0000313" key="2">
    <source>
        <dbReference type="Proteomes" id="UP000824410"/>
    </source>
</evidence>
<organism evidence="1 2">
    <name type="scientific">Providencia rettgeri</name>
    <dbReference type="NCBI Taxonomy" id="587"/>
    <lineage>
        <taxon>Bacteria</taxon>
        <taxon>Pseudomonadati</taxon>
        <taxon>Pseudomonadota</taxon>
        <taxon>Gammaproteobacteria</taxon>
        <taxon>Enterobacterales</taxon>
        <taxon>Morganellaceae</taxon>
        <taxon>Providencia</taxon>
    </lineage>
</organism>
<dbReference type="Pfam" id="PF06322">
    <property type="entry name" value="Phage_NinH"/>
    <property type="match status" value="1"/>
</dbReference>
<dbReference type="Proteomes" id="UP000824410">
    <property type="component" value="Unassembled WGS sequence"/>
</dbReference>